<evidence type="ECO:0000256" key="3">
    <source>
        <dbReference type="ARBA" id="ARBA00022737"/>
    </source>
</evidence>
<dbReference type="SMART" id="SM00355">
    <property type="entry name" value="ZnF_C2H2"/>
    <property type="match status" value="10"/>
</dbReference>
<dbReference type="SUPFAM" id="SSF57667">
    <property type="entry name" value="beta-beta-alpha zinc fingers"/>
    <property type="match status" value="5"/>
</dbReference>
<keyword evidence="10" id="KW-1185">Reference proteome</keyword>
<evidence type="ECO:0000313" key="10">
    <source>
        <dbReference type="Proteomes" id="UP000198287"/>
    </source>
</evidence>
<dbReference type="InterPro" id="IPR013087">
    <property type="entry name" value="Znf_C2H2_type"/>
</dbReference>
<evidence type="ECO:0000256" key="7">
    <source>
        <dbReference type="PROSITE-ProRule" id="PRU00042"/>
    </source>
</evidence>
<dbReference type="GO" id="GO:0000978">
    <property type="term" value="F:RNA polymerase II cis-regulatory region sequence-specific DNA binding"/>
    <property type="evidence" value="ECO:0007669"/>
    <property type="project" value="TreeGrafter"/>
</dbReference>
<dbReference type="GO" id="GO:0003700">
    <property type="term" value="F:DNA-binding transcription factor activity"/>
    <property type="evidence" value="ECO:0007669"/>
    <property type="project" value="TreeGrafter"/>
</dbReference>
<keyword evidence="6" id="KW-0539">Nucleus</keyword>
<keyword evidence="5" id="KW-0862">Zinc</keyword>
<feature type="domain" description="C2H2-type" evidence="8">
    <location>
        <begin position="36"/>
        <end position="63"/>
    </location>
</feature>
<dbReference type="Gene3D" id="3.30.160.60">
    <property type="entry name" value="Classic Zinc Finger"/>
    <property type="match status" value="6"/>
</dbReference>
<evidence type="ECO:0000256" key="6">
    <source>
        <dbReference type="ARBA" id="ARBA00023242"/>
    </source>
</evidence>
<dbReference type="Pfam" id="PF13912">
    <property type="entry name" value="zf-C2H2_6"/>
    <property type="match status" value="1"/>
</dbReference>
<dbReference type="Pfam" id="PF00096">
    <property type="entry name" value="zf-C2H2"/>
    <property type="match status" value="2"/>
</dbReference>
<dbReference type="PROSITE" id="PS50157">
    <property type="entry name" value="ZINC_FINGER_C2H2_2"/>
    <property type="match status" value="8"/>
</dbReference>
<evidence type="ECO:0000259" key="8">
    <source>
        <dbReference type="PROSITE" id="PS50157"/>
    </source>
</evidence>
<feature type="domain" description="C2H2-type" evidence="8">
    <location>
        <begin position="187"/>
        <end position="215"/>
    </location>
</feature>
<dbReference type="InterPro" id="IPR036236">
    <property type="entry name" value="Znf_C2H2_sf"/>
</dbReference>
<comment type="caution">
    <text evidence="9">The sequence shown here is derived from an EMBL/GenBank/DDBJ whole genome shotgun (WGS) entry which is preliminary data.</text>
</comment>
<dbReference type="GO" id="GO:0006357">
    <property type="term" value="P:regulation of transcription by RNA polymerase II"/>
    <property type="evidence" value="ECO:0007669"/>
    <property type="project" value="TreeGrafter"/>
</dbReference>
<dbReference type="FunFam" id="3.30.160.60:FF:002460">
    <property type="entry name" value="Zgc:174574"/>
    <property type="match status" value="1"/>
</dbReference>
<comment type="subcellular location">
    <subcellularLocation>
        <location evidence="1">Nucleus</location>
    </subcellularLocation>
</comment>
<evidence type="ECO:0000256" key="2">
    <source>
        <dbReference type="ARBA" id="ARBA00022723"/>
    </source>
</evidence>
<evidence type="ECO:0000256" key="5">
    <source>
        <dbReference type="ARBA" id="ARBA00022833"/>
    </source>
</evidence>
<evidence type="ECO:0000313" key="9">
    <source>
        <dbReference type="EMBL" id="OXA47639.1"/>
    </source>
</evidence>
<keyword evidence="3" id="KW-0677">Repeat</keyword>
<dbReference type="OMA" id="HRNTHSI"/>
<dbReference type="EMBL" id="LNIX01000013">
    <property type="protein sequence ID" value="OXA47639.1"/>
    <property type="molecule type" value="Genomic_DNA"/>
</dbReference>
<feature type="domain" description="C2H2-type" evidence="8">
    <location>
        <begin position="216"/>
        <end position="244"/>
    </location>
</feature>
<organism evidence="9 10">
    <name type="scientific">Folsomia candida</name>
    <name type="common">Springtail</name>
    <dbReference type="NCBI Taxonomy" id="158441"/>
    <lineage>
        <taxon>Eukaryota</taxon>
        <taxon>Metazoa</taxon>
        <taxon>Ecdysozoa</taxon>
        <taxon>Arthropoda</taxon>
        <taxon>Hexapoda</taxon>
        <taxon>Collembola</taxon>
        <taxon>Entomobryomorpha</taxon>
        <taxon>Isotomoidea</taxon>
        <taxon>Isotomidae</taxon>
        <taxon>Proisotominae</taxon>
        <taxon>Folsomia</taxon>
    </lineage>
</organism>
<keyword evidence="2" id="KW-0479">Metal-binding</keyword>
<feature type="domain" description="C2H2-type" evidence="8">
    <location>
        <begin position="96"/>
        <end position="125"/>
    </location>
</feature>
<name>A0A226DR12_FOLCA</name>
<dbReference type="AlphaFoldDB" id="A0A226DR12"/>
<sequence length="301" mass="35762">MDPRERNKVACPTCLKFISKTNLNRHMVTHNPDAKVKCEICRKFFKTPQSLSFHIKMHHTSRDRPSCDTCHREFATSETLRNHMDTVHNMTKRYRFPCGFPECAKTYWTKNGVSKHTRTEHAENPIRFPCTLCGKEFKTRQVLESHIPTHTKEKAFTCSTCGRSFARRTAMKRHELTHLEKSTQRIFNCKLCPHTSLYGANLQNHIQVIHEKQRNYPCTLCDKRFSALANLRRHVEARHSAHREKVHSCDKCEYKAYSKDNLVHHVKRHNSSNRQECYFCQKQFVYFYELVPHFRRHTLEQ</sequence>
<keyword evidence="4 7" id="KW-0863">Zinc-finger</keyword>
<proteinExistence type="predicted"/>
<dbReference type="PANTHER" id="PTHR24390">
    <property type="entry name" value="ZINC FINGER PROTEIN"/>
    <property type="match status" value="1"/>
</dbReference>
<evidence type="ECO:0000256" key="4">
    <source>
        <dbReference type="ARBA" id="ARBA00022771"/>
    </source>
</evidence>
<evidence type="ECO:0000256" key="1">
    <source>
        <dbReference type="ARBA" id="ARBA00004123"/>
    </source>
</evidence>
<feature type="domain" description="C2H2-type" evidence="8">
    <location>
        <begin position="65"/>
        <end position="93"/>
    </location>
</feature>
<feature type="domain" description="C2H2-type" evidence="8">
    <location>
        <begin position="275"/>
        <end position="301"/>
    </location>
</feature>
<dbReference type="OrthoDB" id="5803930at2759"/>
<dbReference type="PROSITE" id="PS00028">
    <property type="entry name" value="ZINC_FINGER_C2H2_1"/>
    <property type="match status" value="7"/>
</dbReference>
<dbReference type="Proteomes" id="UP000198287">
    <property type="component" value="Unassembled WGS sequence"/>
</dbReference>
<accession>A0A226DR12</accession>
<protein>
    <recommendedName>
        <fullName evidence="8">C2H2-type domain-containing protein</fullName>
    </recommendedName>
</protein>
<gene>
    <name evidence="9" type="ORF">Fcan01_17689</name>
</gene>
<dbReference type="Pfam" id="PF13894">
    <property type="entry name" value="zf-C2H2_4"/>
    <property type="match status" value="2"/>
</dbReference>
<dbReference type="STRING" id="158441.A0A226DR12"/>
<feature type="domain" description="C2H2-type" evidence="8">
    <location>
        <begin position="156"/>
        <end position="183"/>
    </location>
</feature>
<dbReference type="PANTHER" id="PTHR24390:SF244">
    <property type="entry name" value="LD33778P-RELATED"/>
    <property type="match status" value="1"/>
</dbReference>
<feature type="domain" description="C2H2-type" evidence="8">
    <location>
        <begin position="128"/>
        <end position="155"/>
    </location>
</feature>
<dbReference type="GO" id="GO:0005634">
    <property type="term" value="C:nucleus"/>
    <property type="evidence" value="ECO:0007669"/>
    <property type="project" value="UniProtKB-SubCell"/>
</dbReference>
<reference evidence="9 10" key="1">
    <citation type="submission" date="2015-12" db="EMBL/GenBank/DDBJ databases">
        <title>The genome of Folsomia candida.</title>
        <authorList>
            <person name="Faddeeva A."/>
            <person name="Derks M.F."/>
            <person name="Anvar Y."/>
            <person name="Smit S."/>
            <person name="Van Straalen N."/>
            <person name="Roelofs D."/>
        </authorList>
    </citation>
    <scope>NUCLEOTIDE SEQUENCE [LARGE SCALE GENOMIC DNA]</scope>
    <source>
        <strain evidence="9 10">VU population</strain>
        <tissue evidence="9">Whole body</tissue>
    </source>
</reference>
<dbReference type="GO" id="GO:0008270">
    <property type="term" value="F:zinc ion binding"/>
    <property type="evidence" value="ECO:0007669"/>
    <property type="project" value="UniProtKB-KW"/>
</dbReference>